<proteinExistence type="predicted"/>
<name>A0A3K3K4F1_ECOLX</name>
<accession>A0A3K3K4F1</accession>
<comment type="caution">
    <text evidence="1">The sequence shown here is derived from an EMBL/GenBank/DDBJ whole genome shotgun (WGS) entry which is preliminary data.</text>
</comment>
<organism evidence="1 2">
    <name type="scientific">Escherichia coli</name>
    <dbReference type="NCBI Taxonomy" id="562"/>
    <lineage>
        <taxon>Bacteria</taxon>
        <taxon>Pseudomonadati</taxon>
        <taxon>Pseudomonadota</taxon>
        <taxon>Gammaproteobacteria</taxon>
        <taxon>Enterobacterales</taxon>
        <taxon>Enterobacteriaceae</taxon>
        <taxon>Escherichia</taxon>
    </lineage>
</organism>
<evidence type="ECO:0000313" key="1">
    <source>
        <dbReference type="EMBL" id="RLY52859.1"/>
    </source>
</evidence>
<evidence type="ECO:0000313" key="2">
    <source>
        <dbReference type="Proteomes" id="UP000281340"/>
    </source>
</evidence>
<dbReference type="Proteomes" id="UP000281340">
    <property type="component" value="Unassembled WGS sequence"/>
</dbReference>
<dbReference type="RefSeq" id="WP_029488008.1">
    <property type="nucleotide sequence ID" value="NZ_BLCJ01000039.1"/>
</dbReference>
<reference evidence="1 2" key="1">
    <citation type="submission" date="2018-10" db="EMBL/GenBank/DDBJ databases">
        <title>Comparison of Escherichia coli isolates recovered from retail chicken and from chicken fecal samples by antimicrobial susceptibility test and whole genome sequencing.</title>
        <authorList>
            <person name="Tang B."/>
            <person name="Ma Y."/>
            <person name="He X."/>
            <person name="Cao L."/>
            <person name="Xia X."/>
            <person name="Yang H."/>
        </authorList>
    </citation>
    <scope>NUCLEOTIDE SEQUENCE [LARGE SCALE GENOMIC DNA]</scope>
    <source>
        <strain evidence="1 2">CMJH98b</strain>
    </source>
</reference>
<sequence>MMNAEDKLFKKVDRLMLHDSLKKNEVLTVWERTFLSSTYSIYRRTSGNEFSTKGLSPKQKSTAFSILKKYNYHLMD</sequence>
<dbReference type="EMBL" id="RDDM01000412">
    <property type="protein sequence ID" value="RLY52859.1"/>
    <property type="molecule type" value="Genomic_DNA"/>
</dbReference>
<protein>
    <submittedName>
        <fullName evidence="1">Uncharacterized protein</fullName>
    </submittedName>
</protein>
<gene>
    <name evidence="1" type="ORF">EAI46_25950</name>
</gene>
<dbReference type="AlphaFoldDB" id="A0A3K3K4F1"/>